<dbReference type="InterPro" id="IPR007434">
    <property type="entry name" value="FemAB-like"/>
</dbReference>
<accession>A0A7H1MZZ3</accession>
<dbReference type="RefSeq" id="WP_190262541.1">
    <property type="nucleotide sequence ID" value="NZ_CP053923.1"/>
</dbReference>
<keyword evidence="1" id="KW-0808">Transferase</keyword>
<gene>
    <name evidence="1" type="ORF">HQ394_06285</name>
</gene>
<name>A0A7H1MZZ3_9PROT</name>
<dbReference type="Proteomes" id="UP000516369">
    <property type="component" value="Chromosome"/>
</dbReference>
<protein>
    <submittedName>
        <fullName evidence="1">N-acetyltransferase</fullName>
    </submittedName>
</protein>
<organism evidence="1 2">
    <name type="scientific">Defluviicoccus vanus</name>
    <dbReference type="NCBI Taxonomy" id="111831"/>
    <lineage>
        <taxon>Bacteria</taxon>
        <taxon>Pseudomonadati</taxon>
        <taxon>Pseudomonadota</taxon>
        <taxon>Alphaproteobacteria</taxon>
        <taxon>Rhodospirillales</taxon>
        <taxon>Rhodospirillaceae</taxon>
        <taxon>Defluviicoccus</taxon>
    </lineage>
</organism>
<proteinExistence type="predicted"/>
<dbReference type="AlphaFoldDB" id="A0A7H1MZZ3"/>
<dbReference type="Gene3D" id="3.40.630.30">
    <property type="match status" value="1"/>
</dbReference>
<evidence type="ECO:0000313" key="1">
    <source>
        <dbReference type="EMBL" id="QNT69029.1"/>
    </source>
</evidence>
<reference evidence="1 2" key="1">
    <citation type="submission" date="2020-05" db="EMBL/GenBank/DDBJ databases">
        <title>Complete closed genome sequence of Defluviicoccus vanus.</title>
        <authorList>
            <person name="Bessarab I."/>
            <person name="Arumugam K."/>
            <person name="Maszenan A.M."/>
            <person name="Seviour R.J."/>
            <person name="Williams R.B."/>
        </authorList>
    </citation>
    <scope>NUCLEOTIDE SEQUENCE [LARGE SCALE GENOMIC DNA]</scope>
    <source>
        <strain evidence="1 2">Ben 114</strain>
    </source>
</reference>
<dbReference type="InterPro" id="IPR016181">
    <property type="entry name" value="Acyl_CoA_acyltransferase"/>
</dbReference>
<dbReference type="EMBL" id="CP053923">
    <property type="protein sequence ID" value="QNT69029.1"/>
    <property type="molecule type" value="Genomic_DNA"/>
</dbReference>
<keyword evidence="2" id="KW-1185">Reference proteome</keyword>
<dbReference type="GO" id="GO:0016740">
    <property type="term" value="F:transferase activity"/>
    <property type="evidence" value="ECO:0007669"/>
    <property type="project" value="UniProtKB-KW"/>
</dbReference>
<evidence type="ECO:0000313" key="2">
    <source>
        <dbReference type="Proteomes" id="UP000516369"/>
    </source>
</evidence>
<sequence>MPDSGAKATIKVFSDIAHIDPGQWDACAGENSPFIRHAFLSILERSGSVGAKTGWRPCHLGLIAGDGTLLGCVPLYLKQHSYGEYVFDWGWAEAYEQAGGKYYPKLQAAVPFTPVGGPRLLLRPDAPSATDVRLADALVGVAERLGVSSLHVTFCTAEEQAVLQRAGYLARIGQQYHWENQGYAHFDDFLATLASRKRKAIRKERAGVDAAGVAIRTLRGHDIEARHWDAFYRFYLNTIDRKWAHAYLTRDFFRLLGEQLAEQVVLVLAETAGGVPVGGALNILGGDTLYGRYWGCEEQFRFLHFEACYYRAIDFAIAHGLRRVEAGAQGEHKVQRGYLPTLTYSAHWIADAGFRRAVERFLVEEQLAVAEAMREITAQSPYRCEGGS</sequence>
<dbReference type="KEGG" id="dvn:HQ394_06285"/>
<dbReference type="PANTHER" id="PTHR47017">
    <property type="entry name" value="ACYL-COA"/>
    <property type="match status" value="1"/>
</dbReference>
<dbReference type="Pfam" id="PF04339">
    <property type="entry name" value="FemAB_like"/>
    <property type="match status" value="1"/>
</dbReference>
<dbReference type="PANTHER" id="PTHR47017:SF1">
    <property type="entry name" value="ACYL-COA"/>
    <property type="match status" value="1"/>
</dbReference>
<dbReference type="SUPFAM" id="SSF55729">
    <property type="entry name" value="Acyl-CoA N-acyltransferases (Nat)"/>
    <property type="match status" value="1"/>
</dbReference>